<dbReference type="Gene3D" id="1.10.10.10">
    <property type="entry name" value="Winged helix-like DNA-binding domain superfamily/Winged helix DNA-binding domain"/>
    <property type="match status" value="1"/>
</dbReference>
<evidence type="ECO:0000256" key="1">
    <source>
        <dbReference type="ARBA" id="ARBA00023015"/>
    </source>
</evidence>
<evidence type="ECO:0000313" key="5">
    <source>
        <dbReference type="EMBL" id="MEH0632634.1"/>
    </source>
</evidence>
<sequence length="114" mass="12854">MAVVDHIGSCWRNWLLVIVRTGPYRPSTIQRLLAALDPSHPISQRMLTLNLRLLERDGIIAREVFDDGRRHVEYSLTPLGRELSGGFMTLLDCIDRHAGEIAESRARFDAAKAS</sequence>
<feature type="domain" description="HTH hxlR-type" evidence="4">
    <location>
        <begin position="1"/>
        <end position="102"/>
    </location>
</feature>
<name>A0ABU8AG43_9ACTN</name>
<evidence type="ECO:0000256" key="3">
    <source>
        <dbReference type="ARBA" id="ARBA00023163"/>
    </source>
</evidence>
<dbReference type="InterPro" id="IPR036388">
    <property type="entry name" value="WH-like_DNA-bd_sf"/>
</dbReference>
<dbReference type="PANTHER" id="PTHR33204">
    <property type="entry name" value="TRANSCRIPTIONAL REGULATOR, MARR FAMILY"/>
    <property type="match status" value="1"/>
</dbReference>
<accession>A0ABU8AG43</accession>
<dbReference type="InterPro" id="IPR002577">
    <property type="entry name" value="HTH_HxlR"/>
</dbReference>
<evidence type="ECO:0000259" key="4">
    <source>
        <dbReference type="PROSITE" id="PS51118"/>
    </source>
</evidence>
<protein>
    <submittedName>
        <fullName evidence="5">Helix-turn-helix domain-containing protein</fullName>
    </submittedName>
</protein>
<dbReference type="InterPro" id="IPR036390">
    <property type="entry name" value="WH_DNA-bd_sf"/>
</dbReference>
<comment type="caution">
    <text evidence="5">The sequence shown here is derived from an EMBL/GenBank/DDBJ whole genome shotgun (WGS) entry which is preliminary data.</text>
</comment>
<dbReference type="EMBL" id="JARULZ010000001">
    <property type="protein sequence ID" value="MEH0632634.1"/>
    <property type="molecule type" value="Genomic_DNA"/>
</dbReference>
<proteinExistence type="predicted"/>
<reference evidence="5" key="1">
    <citation type="submission" date="2023-04" db="EMBL/GenBank/DDBJ databases">
        <title>Genomic diversity of scab-causing Streptomyces spp. in the province of Quebec, Canada.</title>
        <authorList>
            <person name="Biessy A."/>
            <person name="Cadieux M."/>
            <person name="Ciotola M."/>
            <person name="Filion M."/>
        </authorList>
    </citation>
    <scope>NUCLEOTIDE SEQUENCE</scope>
    <source>
        <strain evidence="5">B21-115</strain>
    </source>
</reference>
<keyword evidence="1" id="KW-0805">Transcription regulation</keyword>
<keyword evidence="6" id="KW-1185">Reference proteome</keyword>
<dbReference type="PROSITE" id="PS51118">
    <property type="entry name" value="HTH_HXLR"/>
    <property type="match status" value="1"/>
</dbReference>
<gene>
    <name evidence="5" type="ORF">QBA35_04490</name>
</gene>
<keyword evidence="2" id="KW-0238">DNA-binding</keyword>
<evidence type="ECO:0000256" key="2">
    <source>
        <dbReference type="ARBA" id="ARBA00023125"/>
    </source>
</evidence>
<keyword evidence="3" id="KW-0804">Transcription</keyword>
<evidence type="ECO:0000313" key="6">
    <source>
        <dbReference type="Proteomes" id="UP001310290"/>
    </source>
</evidence>
<dbReference type="Proteomes" id="UP001310290">
    <property type="component" value="Unassembled WGS sequence"/>
</dbReference>
<dbReference type="SUPFAM" id="SSF46785">
    <property type="entry name" value="Winged helix' DNA-binding domain"/>
    <property type="match status" value="1"/>
</dbReference>
<organism evidence="5 6">
    <name type="scientific">Streptomyces bottropensis</name>
    <dbReference type="NCBI Taxonomy" id="42235"/>
    <lineage>
        <taxon>Bacteria</taxon>
        <taxon>Bacillati</taxon>
        <taxon>Actinomycetota</taxon>
        <taxon>Actinomycetes</taxon>
        <taxon>Kitasatosporales</taxon>
        <taxon>Streptomycetaceae</taxon>
        <taxon>Streptomyces</taxon>
    </lineage>
</organism>
<dbReference type="PANTHER" id="PTHR33204:SF18">
    <property type="entry name" value="TRANSCRIPTIONAL REGULATORY PROTEIN"/>
    <property type="match status" value="1"/>
</dbReference>
<dbReference type="Pfam" id="PF01638">
    <property type="entry name" value="HxlR"/>
    <property type="match status" value="1"/>
</dbReference>
<dbReference type="RefSeq" id="WP_334657824.1">
    <property type="nucleotide sequence ID" value="NZ_JARULZ010000001.1"/>
</dbReference>